<protein>
    <submittedName>
        <fullName evidence="1">Uncharacterized protein</fullName>
    </submittedName>
</protein>
<name>A0A133QCZ0_9BACT</name>
<dbReference type="AlphaFoldDB" id="A0A133QCZ0"/>
<evidence type="ECO:0000313" key="1">
    <source>
        <dbReference type="EMBL" id="KXA40754.1"/>
    </source>
</evidence>
<comment type="caution">
    <text evidence="1">The sequence shown here is derived from an EMBL/GenBank/DDBJ whole genome shotgun (WGS) entry which is preliminary data.</text>
</comment>
<gene>
    <name evidence="1" type="ORF">HMPREF3226_01015</name>
</gene>
<dbReference type="EMBL" id="LRQG01000061">
    <property type="protein sequence ID" value="KXA40754.1"/>
    <property type="molecule type" value="Genomic_DNA"/>
</dbReference>
<sequence>MNDESRILNSISHIHNSCNDCKDNTKNLKYKHYTAFYLLFRQLFNNHPTINALASMVGRLI</sequence>
<evidence type="ECO:0000313" key="2">
    <source>
        <dbReference type="Proteomes" id="UP000070533"/>
    </source>
</evidence>
<dbReference type="PATRIC" id="fig|28128.5.peg.1024"/>
<reference evidence="2" key="1">
    <citation type="submission" date="2016-01" db="EMBL/GenBank/DDBJ databases">
        <authorList>
            <person name="Mitreva M."/>
            <person name="Pepin K.H."/>
            <person name="Mihindukulasuriya K.A."/>
            <person name="Fulton R."/>
            <person name="Fronick C."/>
            <person name="O'Laughlin M."/>
            <person name="Miner T."/>
            <person name="Herter B."/>
            <person name="Rosa B.A."/>
            <person name="Cordes M."/>
            <person name="Tomlinson C."/>
            <person name="Wollam A."/>
            <person name="Palsikar V.B."/>
            <person name="Mardis E.R."/>
            <person name="Wilson R.K."/>
        </authorList>
    </citation>
    <scope>NUCLEOTIDE SEQUENCE [LARGE SCALE GENOMIC DNA]</scope>
    <source>
        <strain evidence="2">MJR7716</strain>
    </source>
</reference>
<keyword evidence="2" id="KW-1185">Reference proteome</keyword>
<proteinExistence type="predicted"/>
<accession>A0A133QCZ0</accession>
<organism evidence="1 2">
    <name type="scientific">Prevotella corporis</name>
    <dbReference type="NCBI Taxonomy" id="28128"/>
    <lineage>
        <taxon>Bacteria</taxon>
        <taxon>Pseudomonadati</taxon>
        <taxon>Bacteroidota</taxon>
        <taxon>Bacteroidia</taxon>
        <taxon>Bacteroidales</taxon>
        <taxon>Prevotellaceae</taxon>
        <taxon>Prevotella</taxon>
    </lineage>
</organism>
<dbReference type="Proteomes" id="UP000070533">
    <property type="component" value="Unassembled WGS sequence"/>
</dbReference>